<dbReference type="GO" id="GO:0043565">
    <property type="term" value="F:sequence-specific DNA binding"/>
    <property type="evidence" value="ECO:0007669"/>
    <property type="project" value="InterPro"/>
</dbReference>
<comment type="caution">
    <text evidence="6">The sequence shown here is derived from an EMBL/GenBank/DDBJ whole genome shotgun (WGS) entry which is preliminary data.</text>
</comment>
<dbReference type="RefSeq" id="WP_245772659.1">
    <property type="nucleotide sequence ID" value="NZ_BJXR01000049.1"/>
</dbReference>
<reference evidence="6 7" key="1">
    <citation type="submission" date="2019-07" db="EMBL/GenBank/DDBJ databases">
        <title>Whole genome shotgun sequence of Myxococcus fulvus NBRC 100333.</title>
        <authorList>
            <person name="Hosoyama A."/>
            <person name="Uohara A."/>
            <person name="Ohji S."/>
            <person name="Ichikawa N."/>
        </authorList>
    </citation>
    <scope>NUCLEOTIDE SEQUENCE [LARGE SCALE GENOMIC DNA]</scope>
    <source>
        <strain evidence="6 7">NBRC 100333</strain>
    </source>
</reference>
<dbReference type="SMART" id="SM00342">
    <property type="entry name" value="HTH_ARAC"/>
    <property type="match status" value="1"/>
</dbReference>
<dbReference type="PROSITE" id="PS01124">
    <property type="entry name" value="HTH_ARAC_FAMILY_2"/>
    <property type="match status" value="1"/>
</dbReference>
<keyword evidence="3" id="KW-0804">Transcription</keyword>
<gene>
    <name evidence="6" type="ORF">MFU01_68630</name>
</gene>
<dbReference type="PROSITE" id="PS00041">
    <property type="entry name" value="HTH_ARAC_FAMILY_1"/>
    <property type="match status" value="1"/>
</dbReference>
<dbReference type="PANTHER" id="PTHR43436">
    <property type="entry name" value="ARAC-FAMILY TRANSCRIPTIONAL REGULATOR"/>
    <property type="match status" value="1"/>
</dbReference>
<evidence type="ECO:0000313" key="6">
    <source>
        <dbReference type="EMBL" id="GEN11826.1"/>
    </source>
</evidence>
<dbReference type="Pfam" id="PF12833">
    <property type="entry name" value="HTH_18"/>
    <property type="match status" value="1"/>
</dbReference>
<dbReference type="InterPro" id="IPR018060">
    <property type="entry name" value="HTH_AraC"/>
</dbReference>
<dbReference type="EMBL" id="BJXR01000049">
    <property type="protein sequence ID" value="GEN11826.1"/>
    <property type="molecule type" value="Genomic_DNA"/>
</dbReference>
<keyword evidence="2" id="KW-0238">DNA-binding</keyword>
<evidence type="ECO:0000256" key="4">
    <source>
        <dbReference type="SAM" id="MobiDB-lite"/>
    </source>
</evidence>
<evidence type="ECO:0000313" key="7">
    <source>
        <dbReference type="Proteomes" id="UP000321514"/>
    </source>
</evidence>
<dbReference type="Pfam" id="PF06719">
    <property type="entry name" value="AraC_N"/>
    <property type="match status" value="1"/>
</dbReference>
<dbReference type="InterPro" id="IPR009594">
    <property type="entry name" value="Tscrpt_reg_HTH_AraC_N"/>
</dbReference>
<keyword evidence="1" id="KW-0805">Transcription regulation</keyword>
<feature type="domain" description="HTH araC/xylS-type" evidence="5">
    <location>
        <begin position="200"/>
        <end position="298"/>
    </location>
</feature>
<dbReference type="InterPro" id="IPR018062">
    <property type="entry name" value="HTH_AraC-typ_CS"/>
</dbReference>
<feature type="region of interest" description="Disordered" evidence="4">
    <location>
        <begin position="287"/>
        <end position="308"/>
    </location>
</feature>
<dbReference type="AlphaFoldDB" id="A0A511TCB3"/>
<evidence type="ECO:0000259" key="5">
    <source>
        <dbReference type="PROSITE" id="PS01124"/>
    </source>
</evidence>
<protein>
    <submittedName>
        <fullName evidence="6">AraC family transcriptional regulator</fullName>
    </submittedName>
</protein>
<dbReference type="SUPFAM" id="SSF46689">
    <property type="entry name" value="Homeodomain-like"/>
    <property type="match status" value="2"/>
</dbReference>
<evidence type="ECO:0000256" key="3">
    <source>
        <dbReference type="ARBA" id="ARBA00023163"/>
    </source>
</evidence>
<dbReference type="GO" id="GO:0003700">
    <property type="term" value="F:DNA-binding transcription factor activity"/>
    <property type="evidence" value="ECO:0007669"/>
    <property type="project" value="InterPro"/>
</dbReference>
<sequence length="308" mass="34276">MPETRATDMALRGELERLTHLALRLVPPSPQGTPRMVTPRRGLHVLRQQAPTEFEATLYEPMLCLILQGKKEMTFGERTYRLGAGACALVSHDLPILSRIREAPYLVVLLNIDVDVLRGLHEDVGDLAVRDEGHALEVHRAEAHLLDAVGRYLALSESEMDARVLASMRLKELHYRLLTSPLGPMLRSLLRYDSHASAISRAIALLRRDFRSPVVVEELARAVGMSVSSFHAHFKNVTSSSPLQYQKSLRLLEARRRLVTGAATVTTAAFDVGYESPSQFSREYARKFGNPPSHDVAKGAKIATGQER</sequence>
<dbReference type="Proteomes" id="UP000321514">
    <property type="component" value="Unassembled WGS sequence"/>
</dbReference>
<proteinExistence type="predicted"/>
<name>A0A511TCB3_MYXFU</name>
<dbReference type="InterPro" id="IPR009057">
    <property type="entry name" value="Homeodomain-like_sf"/>
</dbReference>
<organism evidence="6 7">
    <name type="scientific">Myxococcus fulvus</name>
    <dbReference type="NCBI Taxonomy" id="33"/>
    <lineage>
        <taxon>Bacteria</taxon>
        <taxon>Pseudomonadati</taxon>
        <taxon>Myxococcota</taxon>
        <taxon>Myxococcia</taxon>
        <taxon>Myxococcales</taxon>
        <taxon>Cystobacterineae</taxon>
        <taxon>Myxococcaceae</taxon>
        <taxon>Myxococcus</taxon>
    </lineage>
</organism>
<dbReference type="PANTHER" id="PTHR43436:SF1">
    <property type="entry name" value="TRANSCRIPTIONAL REGULATORY PROTEIN"/>
    <property type="match status" value="1"/>
</dbReference>
<dbReference type="Gene3D" id="1.10.10.60">
    <property type="entry name" value="Homeodomain-like"/>
    <property type="match status" value="2"/>
</dbReference>
<accession>A0A511TCB3</accession>
<evidence type="ECO:0000256" key="2">
    <source>
        <dbReference type="ARBA" id="ARBA00023125"/>
    </source>
</evidence>
<evidence type="ECO:0000256" key="1">
    <source>
        <dbReference type="ARBA" id="ARBA00023015"/>
    </source>
</evidence>